<proteinExistence type="predicted"/>
<dbReference type="STRING" id="10228.B3RNV0"/>
<dbReference type="InterPro" id="IPR028790">
    <property type="entry name" value="MKKS"/>
</dbReference>
<dbReference type="GeneID" id="6750575"/>
<dbReference type="InterPro" id="IPR002423">
    <property type="entry name" value="Cpn60/GroEL/TCP-1"/>
</dbReference>
<dbReference type="InParanoid" id="B3RNV0"/>
<dbReference type="RefSeq" id="XP_002109910.1">
    <property type="nucleotide sequence ID" value="XM_002109874.1"/>
</dbReference>
<dbReference type="GO" id="GO:0051131">
    <property type="term" value="P:chaperone-mediated protein complex assembly"/>
    <property type="evidence" value="ECO:0000318"/>
    <property type="project" value="GO_Central"/>
</dbReference>
<name>B3RNV0_TRIAD</name>
<dbReference type="Gene3D" id="1.10.560.10">
    <property type="entry name" value="GroEL-like equatorial domain"/>
    <property type="match status" value="1"/>
</dbReference>
<dbReference type="EMBL" id="DS985242">
    <property type="protein sequence ID" value="EDV28076.1"/>
    <property type="molecule type" value="Genomic_DNA"/>
</dbReference>
<dbReference type="GO" id="GO:0051082">
    <property type="term" value="F:unfolded protein binding"/>
    <property type="evidence" value="ECO:0007669"/>
    <property type="project" value="InterPro"/>
</dbReference>
<keyword evidence="2" id="KW-1185">Reference proteome</keyword>
<protein>
    <submittedName>
        <fullName evidence="1">Uncharacterized protein</fullName>
    </submittedName>
</protein>
<dbReference type="PANTHER" id="PTHR46787">
    <property type="entry name" value="SYNDROMES PUTATIVE CHAPERONIN-RELATED"/>
    <property type="match status" value="1"/>
</dbReference>
<gene>
    <name evidence="1" type="ORF">TRIADDRAFT_53298</name>
</gene>
<dbReference type="SUPFAM" id="SSF48592">
    <property type="entry name" value="GroEL equatorial domain-like"/>
    <property type="match status" value="1"/>
</dbReference>
<evidence type="ECO:0000313" key="2">
    <source>
        <dbReference type="Proteomes" id="UP000009022"/>
    </source>
</evidence>
<reference evidence="1 2" key="1">
    <citation type="journal article" date="2008" name="Nature">
        <title>The Trichoplax genome and the nature of placozoans.</title>
        <authorList>
            <person name="Srivastava M."/>
            <person name="Begovic E."/>
            <person name="Chapman J."/>
            <person name="Putnam N.H."/>
            <person name="Hellsten U."/>
            <person name="Kawashima T."/>
            <person name="Kuo A."/>
            <person name="Mitros T."/>
            <person name="Salamov A."/>
            <person name="Carpenter M.L."/>
            <person name="Signorovitch A.Y."/>
            <person name="Moreno M.A."/>
            <person name="Kamm K."/>
            <person name="Grimwood J."/>
            <person name="Schmutz J."/>
            <person name="Shapiro H."/>
            <person name="Grigoriev I.V."/>
            <person name="Buss L.W."/>
            <person name="Schierwater B."/>
            <person name="Dellaporta S.L."/>
            <person name="Rokhsar D.S."/>
        </authorList>
    </citation>
    <scope>NUCLEOTIDE SEQUENCE [LARGE SCALE GENOMIC DNA]</scope>
    <source>
        <strain evidence="1 2">Grell-BS-1999</strain>
    </source>
</reference>
<dbReference type="OMA" id="TISISAX"/>
<dbReference type="OrthoDB" id="528704at2759"/>
<dbReference type="GO" id="GO:0005737">
    <property type="term" value="C:cytoplasm"/>
    <property type="evidence" value="ECO:0000318"/>
    <property type="project" value="GO_Central"/>
</dbReference>
<dbReference type="GO" id="GO:0005634">
    <property type="term" value="C:nucleus"/>
    <property type="evidence" value="ECO:0000318"/>
    <property type="project" value="GO_Central"/>
</dbReference>
<dbReference type="GO" id="GO:0006457">
    <property type="term" value="P:protein folding"/>
    <property type="evidence" value="ECO:0007669"/>
    <property type="project" value="InterPro"/>
</dbReference>
<dbReference type="eggNOG" id="KOG0360">
    <property type="taxonomic scope" value="Eukaryota"/>
</dbReference>
<sequence length="362" mass="40636">MAKSRITPEKYSGTTQVEHFGKLLNELSKLGTVISTSFGPLGRLKFLQTSQGGHVTVTSSSKRILNQLPPGHPVMHIIISAVREHLARFDDGGLFLIQLTINLITSASRLSIPNHSIIACYEFILKCCIDFFQSDTCPCRINVDISSIKTMLAFMKSILCTKPTCTLNDSEISHLSLLLIKGFVNAIPSPTSQEQFSLQECIQFIHCYGESASESKLLDGILIDNSFTLRNDRDSYANKFQFLRLPDNTIRVILFNISLAGDPEDSLPENITLIATKDDRSLKLSSIAMERFRRLIEILKANHVGFVGCQKCVHPTFKLALETNGIFVCDRLSILNIGKLLKSDTLKVQWKKYFNYRYHLEG</sequence>
<accession>B3RNV0</accession>
<dbReference type="Pfam" id="PF00118">
    <property type="entry name" value="Cpn60_TCP1"/>
    <property type="match status" value="1"/>
</dbReference>
<organism evidence="1 2">
    <name type="scientific">Trichoplax adhaerens</name>
    <name type="common">Trichoplax reptans</name>
    <dbReference type="NCBI Taxonomy" id="10228"/>
    <lineage>
        <taxon>Eukaryota</taxon>
        <taxon>Metazoa</taxon>
        <taxon>Placozoa</taxon>
        <taxon>Uniplacotomia</taxon>
        <taxon>Trichoplacea</taxon>
        <taxon>Trichoplacidae</taxon>
        <taxon>Trichoplax</taxon>
    </lineage>
</organism>
<dbReference type="GO" id="GO:0060271">
    <property type="term" value="P:cilium assembly"/>
    <property type="evidence" value="ECO:0000318"/>
    <property type="project" value="GO_Central"/>
</dbReference>
<dbReference type="CTD" id="6750575"/>
<dbReference type="GO" id="GO:0032502">
    <property type="term" value="P:developmental process"/>
    <property type="evidence" value="ECO:0000318"/>
    <property type="project" value="GO_Central"/>
</dbReference>
<dbReference type="Proteomes" id="UP000009022">
    <property type="component" value="Unassembled WGS sequence"/>
</dbReference>
<dbReference type="GO" id="GO:0005524">
    <property type="term" value="F:ATP binding"/>
    <property type="evidence" value="ECO:0007669"/>
    <property type="project" value="InterPro"/>
</dbReference>
<dbReference type="AlphaFoldDB" id="B3RNV0"/>
<dbReference type="FunCoup" id="B3RNV0">
    <property type="interactions" value="393"/>
</dbReference>
<dbReference type="PANTHER" id="PTHR46787:SF1">
    <property type="entry name" value="MOLECULAR CHAPERONE MKKS"/>
    <property type="match status" value="1"/>
</dbReference>
<dbReference type="PhylomeDB" id="B3RNV0"/>
<dbReference type="InterPro" id="IPR027413">
    <property type="entry name" value="GROEL-like_equatorial_sf"/>
</dbReference>
<dbReference type="KEGG" id="tad:TRIADDRAFT_53298"/>
<evidence type="ECO:0000313" key="1">
    <source>
        <dbReference type="EMBL" id="EDV28076.1"/>
    </source>
</evidence>
<dbReference type="GO" id="GO:1902636">
    <property type="term" value="C:kinociliary basal body"/>
    <property type="evidence" value="ECO:0000318"/>
    <property type="project" value="GO_Central"/>
</dbReference>
<dbReference type="HOGENOM" id="CLU_765786_0_0_1"/>